<evidence type="ECO:0000313" key="3">
    <source>
        <dbReference type="Proteomes" id="UP000033772"/>
    </source>
</evidence>
<feature type="domain" description="HTH marR-type" evidence="1">
    <location>
        <begin position="16"/>
        <end position="148"/>
    </location>
</feature>
<dbReference type="InterPro" id="IPR036388">
    <property type="entry name" value="WH-like_DNA-bd_sf"/>
</dbReference>
<dbReference type="PANTHER" id="PTHR33164:SF99">
    <property type="entry name" value="MARR FAMILY REGULATORY PROTEIN"/>
    <property type="match status" value="1"/>
</dbReference>
<dbReference type="InterPro" id="IPR036390">
    <property type="entry name" value="WH_DNA-bd_sf"/>
</dbReference>
<name>A0A1J4N062_9ACTN</name>
<dbReference type="PRINTS" id="PR00598">
    <property type="entry name" value="HTHMARR"/>
</dbReference>
<evidence type="ECO:0000259" key="1">
    <source>
        <dbReference type="PROSITE" id="PS50995"/>
    </source>
</evidence>
<accession>A0A1J4N062</accession>
<reference evidence="2" key="1">
    <citation type="submission" date="2016-10" db="EMBL/GenBank/DDBJ databases">
        <title>Draft Genome Sequence of Nocardioides luteus Strain BAFB, an Alkane-Degrading Bacterium Isolated from JP-7 Polluted Soil.</title>
        <authorList>
            <person name="Brown L."/>
            <person name="Ruiz O.N."/>
            <person name="Gunasekera T."/>
        </authorList>
    </citation>
    <scope>NUCLEOTIDE SEQUENCE [LARGE SCALE GENOMIC DNA]</scope>
    <source>
        <strain evidence="2">BAFB</strain>
    </source>
</reference>
<dbReference type="AlphaFoldDB" id="A0A1J4N062"/>
<evidence type="ECO:0000313" key="2">
    <source>
        <dbReference type="EMBL" id="OIJ23904.1"/>
    </source>
</evidence>
<dbReference type="GO" id="GO:0006950">
    <property type="term" value="P:response to stress"/>
    <property type="evidence" value="ECO:0007669"/>
    <property type="project" value="TreeGrafter"/>
</dbReference>
<protein>
    <submittedName>
        <fullName evidence="2">MarR family transcriptional regulator</fullName>
    </submittedName>
</protein>
<dbReference type="STRING" id="1844.UG56_025580"/>
<dbReference type="GO" id="GO:0003700">
    <property type="term" value="F:DNA-binding transcription factor activity"/>
    <property type="evidence" value="ECO:0007669"/>
    <property type="project" value="InterPro"/>
</dbReference>
<proteinExistence type="predicted"/>
<dbReference type="Proteomes" id="UP000033772">
    <property type="component" value="Unassembled WGS sequence"/>
</dbReference>
<dbReference type="Gene3D" id="1.10.10.10">
    <property type="entry name" value="Winged helix-like DNA-binding domain superfamily/Winged helix DNA-binding domain"/>
    <property type="match status" value="1"/>
</dbReference>
<gene>
    <name evidence="2" type="ORF">UG56_025580</name>
</gene>
<dbReference type="PANTHER" id="PTHR33164">
    <property type="entry name" value="TRANSCRIPTIONAL REGULATOR, MARR FAMILY"/>
    <property type="match status" value="1"/>
</dbReference>
<dbReference type="InterPro" id="IPR000835">
    <property type="entry name" value="HTH_MarR-typ"/>
</dbReference>
<keyword evidence="3" id="KW-1185">Reference proteome</keyword>
<dbReference type="EMBL" id="JZDQ02000051">
    <property type="protein sequence ID" value="OIJ23904.1"/>
    <property type="molecule type" value="Genomic_DNA"/>
</dbReference>
<dbReference type="InterPro" id="IPR039422">
    <property type="entry name" value="MarR/SlyA-like"/>
</dbReference>
<dbReference type="OrthoDB" id="3526267at2"/>
<comment type="caution">
    <text evidence="2">The sequence shown here is derived from an EMBL/GenBank/DDBJ whole genome shotgun (WGS) entry which is preliminary data.</text>
</comment>
<dbReference type="SMART" id="SM00347">
    <property type="entry name" value="HTH_MARR"/>
    <property type="match status" value="1"/>
</dbReference>
<sequence length="166" mass="18265">MDVEGNWLSPAERAAWVRLIAVLELLPGALDSQLRRDAGLTHFDYGVLAMLSEAPDHTLRMTELAGYTNATLPRLSNVVKRLADRGLIERHTCEGDRRATNVRLTAAGHEKMVASAPGHVDAVREYVFDSLTPEQVDQLSEIAGNMLERLDPTGAKRPPLEETAPE</sequence>
<organism evidence="2 3">
    <name type="scientific">Nocardioides luteus</name>
    <dbReference type="NCBI Taxonomy" id="1844"/>
    <lineage>
        <taxon>Bacteria</taxon>
        <taxon>Bacillati</taxon>
        <taxon>Actinomycetota</taxon>
        <taxon>Actinomycetes</taxon>
        <taxon>Propionibacteriales</taxon>
        <taxon>Nocardioidaceae</taxon>
        <taxon>Nocardioides</taxon>
    </lineage>
</organism>
<dbReference type="SUPFAM" id="SSF46785">
    <property type="entry name" value="Winged helix' DNA-binding domain"/>
    <property type="match status" value="1"/>
</dbReference>
<dbReference type="Pfam" id="PF12802">
    <property type="entry name" value="MarR_2"/>
    <property type="match status" value="1"/>
</dbReference>
<dbReference type="PROSITE" id="PS50995">
    <property type="entry name" value="HTH_MARR_2"/>
    <property type="match status" value="1"/>
</dbReference>